<keyword evidence="3" id="KW-1185">Reference proteome</keyword>
<dbReference type="Proteomes" id="UP000476055">
    <property type="component" value="Unassembled WGS sequence"/>
</dbReference>
<evidence type="ECO:0000256" key="1">
    <source>
        <dbReference type="SAM" id="Phobius"/>
    </source>
</evidence>
<dbReference type="EMBL" id="VUMU01000005">
    <property type="protein sequence ID" value="MST57791.1"/>
    <property type="molecule type" value="Genomic_DNA"/>
</dbReference>
<feature type="transmembrane region" description="Helical" evidence="1">
    <location>
        <begin position="30"/>
        <end position="48"/>
    </location>
</feature>
<comment type="caution">
    <text evidence="2">The sequence shown here is derived from an EMBL/GenBank/DDBJ whole genome shotgun (WGS) entry which is preliminary data.</text>
</comment>
<dbReference type="RefSeq" id="WP_154495944.1">
    <property type="nucleotide sequence ID" value="NZ_VUMU01000005.1"/>
</dbReference>
<name>A0A6L5YHQ1_9FIRM</name>
<dbReference type="AlphaFoldDB" id="A0A6L5YHQ1"/>
<organism evidence="2 3">
    <name type="scientific">Waltera intestinalis</name>
    <dbReference type="NCBI Taxonomy" id="2606635"/>
    <lineage>
        <taxon>Bacteria</taxon>
        <taxon>Bacillati</taxon>
        <taxon>Bacillota</taxon>
        <taxon>Clostridia</taxon>
        <taxon>Lachnospirales</taxon>
        <taxon>Lachnospiraceae</taxon>
        <taxon>Waltera</taxon>
    </lineage>
</organism>
<sequence length="194" mass="22194">MQFKRMFSTDAYKGTSGYLRTQKNYEILRTVLYFAISLSLFIAGWVTTGSRENLLTIVAVLGCLPACKSLVEMFMFLRYKGCNEQDAAQIAAHTDGLTGLYDMVFTSYEKNYVIHHMTICGNTLCGYTSDPKFAEQAFYKHIQDILKKDNYREVTVKIFHDLDKYLKRCEQLKDLPAQPELTDGICQTLKSVSL</sequence>
<evidence type="ECO:0000313" key="2">
    <source>
        <dbReference type="EMBL" id="MST57791.1"/>
    </source>
</evidence>
<evidence type="ECO:0000313" key="3">
    <source>
        <dbReference type="Proteomes" id="UP000476055"/>
    </source>
</evidence>
<protein>
    <submittedName>
        <fullName evidence="2">Uncharacterized protein</fullName>
    </submittedName>
</protein>
<gene>
    <name evidence="2" type="ORF">FYJ59_05970</name>
</gene>
<proteinExistence type="predicted"/>
<keyword evidence="1" id="KW-0472">Membrane</keyword>
<keyword evidence="1" id="KW-1133">Transmembrane helix</keyword>
<keyword evidence="1" id="KW-0812">Transmembrane</keyword>
<feature type="transmembrane region" description="Helical" evidence="1">
    <location>
        <begin position="54"/>
        <end position="71"/>
    </location>
</feature>
<accession>A0A6L5YHQ1</accession>
<reference evidence="2 3" key="1">
    <citation type="submission" date="2019-08" db="EMBL/GenBank/DDBJ databases">
        <title>In-depth cultivation of the pig gut microbiome towards novel bacterial diversity and tailored functional studies.</title>
        <authorList>
            <person name="Wylensek D."/>
            <person name="Hitch T.C.A."/>
            <person name="Clavel T."/>
        </authorList>
    </citation>
    <scope>NUCLEOTIDE SEQUENCE [LARGE SCALE GENOMIC DNA]</scope>
    <source>
        <strain evidence="2 3">WCA3-601-WT-6H</strain>
    </source>
</reference>